<feature type="compositionally biased region" description="Low complexity" evidence="1">
    <location>
        <begin position="639"/>
        <end position="664"/>
    </location>
</feature>
<feature type="region of interest" description="Disordered" evidence="1">
    <location>
        <begin position="777"/>
        <end position="804"/>
    </location>
</feature>
<organism evidence="3 4">
    <name type="scientific">Riccia sorocarpa</name>
    <dbReference type="NCBI Taxonomy" id="122646"/>
    <lineage>
        <taxon>Eukaryota</taxon>
        <taxon>Viridiplantae</taxon>
        <taxon>Streptophyta</taxon>
        <taxon>Embryophyta</taxon>
        <taxon>Marchantiophyta</taxon>
        <taxon>Marchantiopsida</taxon>
        <taxon>Marchantiidae</taxon>
        <taxon>Marchantiales</taxon>
        <taxon>Ricciaceae</taxon>
        <taxon>Riccia</taxon>
    </lineage>
</organism>
<accession>A0ABD3I617</accession>
<feature type="compositionally biased region" description="Polar residues" evidence="1">
    <location>
        <begin position="782"/>
        <end position="801"/>
    </location>
</feature>
<feature type="compositionally biased region" description="Polar residues" evidence="1">
    <location>
        <begin position="881"/>
        <end position="898"/>
    </location>
</feature>
<dbReference type="InterPro" id="IPR000626">
    <property type="entry name" value="Ubiquitin-like_dom"/>
</dbReference>
<dbReference type="InterPro" id="IPR029071">
    <property type="entry name" value="Ubiquitin-like_domsf"/>
</dbReference>
<evidence type="ECO:0000313" key="3">
    <source>
        <dbReference type="EMBL" id="KAL3698961.1"/>
    </source>
</evidence>
<feature type="region of interest" description="Disordered" evidence="1">
    <location>
        <begin position="190"/>
        <end position="209"/>
    </location>
</feature>
<feature type="compositionally biased region" description="Low complexity" evidence="1">
    <location>
        <begin position="1"/>
        <end position="12"/>
    </location>
</feature>
<dbReference type="PRINTS" id="PR00348">
    <property type="entry name" value="UBIQUITIN"/>
</dbReference>
<gene>
    <name evidence="3" type="ORF">R1sor_016983</name>
</gene>
<dbReference type="Gene3D" id="3.10.20.90">
    <property type="entry name" value="Phosphatidylinositol 3-kinase Catalytic Subunit, Chain A, domain 1"/>
    <property type="match status" value="1"/>
</dbReference>
<feature type="compositionally biased region" description="Polar residues" evidence="1">
    <location>
        <begin position="665"/>
        <end position="676"/>
    </location>
</feature>
<feature type="domain" description="Ubiquitin-like" evidence="2">
    <location>
        <begin position="24"/>
        <end position="99"/>
    </location>
</feature>
<feature type="compositionally biased region" description="Low complexity" evidence="1">
    <location>
        <begin position="512"/>
        <end position="525"/>
    </location>
</feature>
<feature type="region of interest" description="Disordered" evidence="1">
    <location>
        <begin position="1133"/>
        <end position="1152"/>
    </location>
</feature>
<feature type="region of interest" description="Disordered" evidence="1">
    <location>
        <begin position="1"/>
        <end position="22"/>
    </location>
</feature>
<feature type="region of interest" description="Disordered" evidence="1">
    <location>
        <begin position="284"/>
        <end position="364"/>
    </location>
</feature>
<name>A0ABD3I617_9MARC</name>
<feature type="region of interest" description="Disordered" evidence="1">
    <location>
        <begin position="1197"/>
        <end position="1218"/>
    </location>
</feature>
<evidence type="ECO:0000313" key="4">
    <source>
        <dbReference type="Proteomes" id="UP001633002"/>
    </source>
</evidence>
<dbReference type="PROSITE" id="PS00299">
    <property type="entry name" value="UBIQUITIN_1"/>
    <property type="match status" value="1"/>
</dbReference>
<feature type="region of interest" description="Disordered" evidence="1">
    <location>
        <begin position="1335"/>
        <end position="1361"/>
    </location>
</feature>
<evidence type="ECO:0000256" key="1">
    <source>
        <dbReference type="SAM" id="MobiDB-lite"/>
    </source>
</evidence>
<feature type="region of interest" description="Disordered" evidence="1">
    <location>
        <begin position="94"/>
        <end position="117"/>
    </location>
</feature>
<feature type="compositionally biased region" description="Polar residues" evidence="1">
    <location>
        <begin position="959"/>
        <end position="977"/>
    </location>
</feature>
<dbReference type="PANTHER" id="PTHR15204:SF0">
    <property type="entry name" value="LARGE PROLINE-RICH PROTEIN BAG6"/>
    <property type="match status" value="1"/>
</dbReference>
<dbReference type="PANTHER" id="PTHR15204">
    <property type="entry name" value="LARGE PROLINE-RICH PROTEIN BAG6"/>
    <property type="match status" value="1"/>
</dbReference>
<sequence>MDHGQSSSDNSSGAGGSEDGGTTLEIKIRTLNAQSYTLRVEKNTPVPALKDRIASVAGIPVENQRLIYGGKVLKDDQLLSAYNVEDGHTLHLVARQPPPPVSTGQDQAGSGAHGPSDMFIVSPRNRSGHVSHSLLMGTINIPDTGEGGMPDLNRIISAVLNSVGIGNAVPAGQAGTGTGGAVTVGVLPTRSSQATGSDGQARPGATDSGIQMAPPVFENGLPRELEATLQIDALYASPPSGILDGAGPNAHPPFRIIQHPMVVPDALTTMSQYLDRLEQSFSVAEGGTGHNTGGSSVNETANQPESTSGQTSGSQAVQGVASTALGVLPEGSRSSSSLPSPTPNSDGPDSGVSSGPPVRRSPTPQALGSIVQRVQRLLSGQAGSALSRLATQLESEPSILDSTARADVQAIAIRDGHMMQNLGALLLELGRTTLSLRMGQSPAESVVNAGPAVFISPSGPNPMMVQSVPLQTGVALGTLPVGASQQSGGIGGPALAPRSINLHIHTSDLRLPSGAPSSPTPSSSQRPPPRAVAGVASGAPGLAVRQATERTDGANMENGLRQILVNNAAQQGSGETNPQGATAGAVQGAIMTFNENGAVRVVPVRTRTSATARGGASAGTASNDLNATTLLARFQQQLESLQQQRSTPHSSAPSSSTAGTNSSAQETNASLPSTNMPPIRAQVHVQSWAPTFIQDTGFSQSLVYTPATGEMLLQPQNPGAQATTFGQQADSCARNYVNAWYLHWEDKILLQIVQEEMFVSSALLSSSLRIECRTSGGLNGRAPSQVSSESVPPTASSNEQVDSLRRDVAEGTRAVLDRLVVGSSNSQQDVQELAHSLGPLLNQIVAAFRPPRPPSDGPQTEQGNVQSSMDQSRETPEIVTSRASTTSTAEPHTNSPQPSEGGRQSEALDQRTPETASDIHTTDKMPVSSSGDDDLGSGRSTTVEHGAGGVLAEGIREPVTSTDLAQGSGQGEETGSNPPLGLGRGGLALLPPRGRRRNHVQQRHEPSGISDPSREQPGPSSGTELNTAQTAARNFLESFVSNGDRENEGNSTGQSLDQLTQGLLPLLGNLGNVVGGQTGGDSNLGDIMGQLLSRTSEGNTAQTPFPSSMLRGMMGQVVQSPFMENLLQQIVSGPRGEETQSPREAASGLSGEPALDFTGVVQQVLPVITRMFGGRQTPSSGQQVPNGVDDLRQPEENAAREVPGQSSDTGKWREALSEEEVAQWSETITADVVQQQSSSPQRPFSDAYLRGSPVAKRQKTELEGIAQKLENGDEPQEVLRDIAENVADQFAGTNGAAPGEGSQLAEHVVGTEGLAEAYMAVLFHDLAARVAADPDFGDGTRFPNAARVFQQSTTSKEPDGG</sequence>
<dbReference type="Pfam" id="PF00240">
    <property type="entry name" value="ubiquitin"/>
    <property type="match status" value="1"/>
</dbReference>
<dbReference type="PROSITE" id="PS50053">
    <property type="entry name" value="UBIQUITIN_2"/>
    <property type="match status" value="1"/>
</dbReference>
<proteinExistence type="predicted"/>
<evidence type="ECO:0000259" key="2">
    <source>
        <dbReference type="PROSITE" id="PS50053"/>
    </source>
</evidence>
<feature type="compositionally biased region" description="Polar residues" evidence="1">
    <location>
        <begin position="857"/>
        <end position="870"/>
    </location>
</feature>
<feature type="compositionally biased region" description="Polar residues" evidence="1">
    <location>
        <begin position="293"/>
        <end position="321"/>
    </location>
</feature>
<dbReference type="FunFam" id="3.10.20.90:FF:000154">
    <property type="entry name" value="Large proline-rich protein BAG6"/>
    <property type="match status" value="1"/>
</dbReference>
<dbReference type="SUPFAM" id="SSF54236">
    <property type="entry name" value="Ubiquitin-like"/>
    <property type="match status" value="1"/>
</dbReference>
<dbReference type="InterPro" id="IPR019954">
    <property type="entry name" value="Ubiquitin_CS"/>
</dbReference>
<feature type="region of interest" description="Disordered" evidence="1">
    <location>
        <begin position="847"/>
        <end position="1026"/>
    </location>
</feature>
<dbReference type="EMBL" id="JBJQOH010000001">
    <property type="protein sequence ID" value="KAL3698961.1"/>
    <property type="molecule type" value="Genomic_DNA"/>
</dbReference>
<feature type="region of interest" description="Disordered" evidence="1">
    <location>
        <begin position="639"/>
        <end position="676"/>
    </location>
</feature>
<reference evidence="3 4" key="1">
    <citation type="submission" date="2024-09" db="EMBL/GenBank/DDBJ databases">
        <title>Chromosome-scale assembly of Riccia sorocarpa.</title>
        <authorList>
            <person name="Paukszto L."/>
        </authorList>
    </citation>
    <scope>NUCLEOTIDE SEQUENCE [LARGE SCALE GENOMIC DNA]</scope>
    <source>
        <strain evidence="3">LP-2024</strain>
        <tissue evidence="3">Aerial parts of the thallus</tissue>
    </source>
</reference>
<keyword evidence="4" id="KW-1185">Reference proteome</keyword>
<comment type="caution">
    <text evidence="3">The sequence shown here is derived from an EMBL/GenBank/DDBJ whole genome shotgun (WGS) entry which is preliminary data.</text>
</comment>
<dbReference type="Proteomes" id="UP001633002">
    <property type="component" value="Unassembled WGS sequence"/>
</dbReference>
<dbReference type="SMART" id="SM00213">
    <property type="entry name" value="UBQ"/>
    <property type="match status" value="1"/>
</dbReference>
<dbReference type="InterPro" id="IPR019956">
    <property type="entry name" value="Ubiquitin_dom"/>
</dbReference>
<protein>
    <recommendedName>
        <fullName evidence="2">Ubiquitin-like domain-containing protein</fullName>
    </recommendedName>
</protein>
<feature type="compositionally biased region" description="Low complexity" evidence="1">
    <location>
        <begin position="329"/>
        <end position="358"/>
    </location>
</feature>
<feature type="region of interest" description="Disordered" evidence="1">
    <location>
        <begin position="508"/>
        <end position="541"/>
    </location>
</feature>